<evidence type="ECO:0000256" key="4">
    <source>
        <dbReference type="ARBA" id="ARBA00023251"/>
    </source>
</evidence>
<dbReference type="Proteomes" id="UP001597018">
    <property type="component" value="Unassembled WGS sequence"/>
</dbReference>
<sequence length="290" mass="30995">MSLPRTSVRAVLAALVLALLSSCATAPAEAPPTGQNEFQRLERSFGARLGVYAVDVATGREVAYRADERFSYASTHKVFTAGAVLQRTPIPGLERNVTYRPEDVVKNSPVTEQHVDTGMTLRALVDAAVRDSDNTADNLLFREIGGPAGLAEVLRGIGDTTTHVDGIEPLTKTDPARVRDTSTPRALAHSLRAFTLGDVLPEDERALLVDLMRTNTTGDGLIRAGAPEGWQVGDKSGAADHGTRNDIAVLWPPHRAPIVLSVLSDRQAADAPYDNKLIAEAASAALKSFR</sequence>
<keyword evidence="9" id="KW-1185">Reference proteome</keyword>
<dbReference type="InterPro" id="IPR000871">
    <property type="entry name" value="Beta-lactam_class-A"/>
</dbReference>
<protein>
    <recommendedName>
        <fullName evidence="2 5">Beta-lactamase</fullName>
        <ecNumber evidence="2 5">3.5.2.6</ecNumber>
    </recommendedName>
</protein>
<dbReference type="InterPro" id="IPR012338">
    <property type="entry name" value="Beta-lactam/transpept-like"/>
</dbReference>
<dbReference type="PANTHER" id="PTHR35333:SF3">
    <property type="entry name" value="BETA-LACTAMASE-TYPE TRANSPEPTIDASE FOLD CONTAINING PROTEIN"/>
    <property type="match status" value="1"/>
</dbReference>
<dbReference type="GO" id="GO:0008800">
    <property type="term" value="F:beta-lactamase activity"/>
    <property type="evidence" value="ECO:0007669"/>
    <property type="project" value="UniProtKB-EC"/>
</dbReference>
<dbReference type="Pfam" id="PF13354">
    <property type="entry name" value="Beta-lactamase2"/>
    <property type="match status" value="1"/>
</dbReference>
<evidence type="ECO:0000256" key="3">
    <source>
        <dbReference type="ARBA" id="ARBA00022801"/>
    </source>
</evidence>
<comment type="caution">
    <text evidence="8">The sequence shown here is derived from an EMBL/GenBank/DDBJ whole genome shotgun (WGS) entry which is preliminary data.</text>
</comment>
<comment type="catalytic activity">
    <reaction evidence="5">
        <text>a beta-lactam + H2O = a substituted beta-amino acid</text>
        <dbReference type="Rhea" id="RHEA:20401"/>
        <dbReference type="ChEBI" id="CHEBI:15377"/>
        <dbReference type="ChEBI" id="CHEBI:35627"/>
        <dbReference type="ChEBI" id="CHEBI:140347"/>
        <dbReference type="EC" id="3.5.2.6"/>
    </reaction>
</comment>
<comment type="similarity">
    <text evidence="1 5">Belongs to the class-A beta-lactamase family.</text>
</comment>
<dbReference type="InterPro" id="IPR023650">
    <property type="entry name" value="Beta-lactam_class-A_AS"/>
</dbReference>
<organism evidence="8 9">
    <name type="scientific">Saccharopolyspora rosea</name>
    <dbReference type="NCBI Taxonomy" id="524884"/>
    <lineage>
        <taxon>Bacteria</taxon>
        <taxon>Bacillati</taxon>
        <taxon>Actinomycetota</taxon>
        <taxon>Actinomycetes</taxon>
        <taxon>Pseudonocardiales</taxon>
        <taxon>Pseudonocardiaceae</taxon>
        <taxon>Saccharopolyspora</taxon>
    </lineage>
</organism>
<proteinExistence type="inferred from homology"/>
<accession>A0ABW3FRN2</accession>
<name>A0ABW3FRN2_9PSEU</name>
<evidence type="ECO:0000259" key="7">
    <source>
        <dbReference type="Pfam" id="PF13354"/>
    </source>
</evidence>
<evidence type="ECO:0000256" key="1">
    <source>
        <dbReference type="ARBA" id="ARBA00009009"/>
    </source>
</evidence>
<evidence type="ECO:0000256" key="5">
    <source>
        <dbReference type="RuleBase" id="RU361140"/>
    </source>
</evidence>
<gene>
    <name evidence="8" type="primary">bla</name>
    <name evidence="8" type="ORF">ACFQ16_06830</name>
</gene>
<keyword evidence="6" id="KW-0732">Signal</keyword>
<dbReference type="EMBL" id="JBHTIW010000003">
    <property type="protein sequence ID" value="MFD0919451.1"/>
    <property type="molecule type" value="Genomic_DNA"/>
</dbReference>
<feature type="domain" description="Beta-lactamase class A catalytic" evidence="7">
    <location>
        <begin position="50"/>
        <end position="263"/>
    </location>
</feature>
<evidence type="ECO:0000256" key="6">
    <source>
        <dbReference type="SAM" id="SignalP"/>
    </source>
</evidence>
<evidence type="ECO:0000256" key="2">
    <source>
        <dbReference type="ARBA" id="ARBA00012865"/>
    </source>
</evidence>
<feature type="chain" id="PRO_5045064051" description="Beta-lactamase" evidence="6">
    <location>
        <begin position="27"/>
        <end position="290"/>
    </location>
</feature>
<reference evidence="9" key="1">
    <citation type="journal article" date="2019" name="Int. J. Syst. Evol. Microbiol.">
        <title>The Global Catalogue of Microorganisms (GCM) 10K type strain sequencing project: providing services to taxonomists for standard genome sequencing and annotation.</title>
        <authorList>
            <consortium name="The Broad Institute Genomics Platform"/>
            <consortium name="The Broad Institute Genome Sequencing Center for Infectious Disease"/>
            <person name="Wu L."/>
            <person name="Ma J."/>
        </authorList>
    </citation>
    <scope>NUCLEOTIDE SEQUENCE [LARGE SCALE GENOMIC DNA]</scope>
    <source>
        <strain evidence="9">CCUG 56401</strain>
    </source>
</reference>
<dbReference type="PROSITE" id="PS51257">
    <property type="entry name" value="PROKAR_LIPOPROTEIN"/>
    <property type="match status" value="1"/>
</dbReference>
<evidence type="ECO:0000313" key="8">
    <source>
        <dbReference type="EMBL" id="MFD0919451.1"/>
    </source>
</evidence>
<feature type="signal peptide" evidence="6">
    <location>
        <begin position="1"/>
        <end position="26"/>
    </location>
</feature>
<dbReference type="PANTHER" id="PTHR35333">
    <property type="entry name" value="BETA-LACTAMASE"/>
    <property type="match status" value="1"/>
</dbReference>
<dbReference type="PRINTS" id="PR00118">
    <property type="entry name" value="BLACTAMASEA"/>
</dbReference>
<dbReference type="SUPFAM" id="SSF56601">
    <property type="entry name" value="beta-lactamase/transpeptidase-like"/>
    <property type="match status" value="1"/>
</dbReference>
<dbReference type="Gene3D" id="3.40.710.10">
    <property type="entry name" value="DD-peptidase/beta-lactamase superfamily"/>
    <property type="match status" value="1"/>
</dbReference>
<dbReference type="PROSITE" id="PS00146">
    <property type="entry name" value="BETA_LACTAMASE_A"/>
    <property type="match status" value="1"/>
</dbReference>
<keyword evidence="3 5" id="KW-0378">Hydrolase</keyword>
<keyword evidence="4 5" id="KW-0046">Antibiotic resistance</keyword>
<dbReference type="InterPro" id="IPR045155">
    <property type="entry name" value="Beta-lactam_cat"/>
</dbReference>
<dbReference type="EC" id="3.5.2.6" evidence="2 5"/>
<evidence type="ECO:0000313" key="9">
    <source>
        <dbReference type="Proteomes" id="UP001597018"/>
    </source>
</evidence>
<dbReference type="RefSeq" id="WP_263254160.1">
    <property type="nucleotide sequence ID" value="NZ_BAABLT010000001.1"/>
</dbReference>
<dbReference type="NCBIfam" id="NF033103">
    <property type="entry name" value="bla_class_A"/>
    <property type="match status" value="1"/>
</dbReference>